<keyword evidence="4" id="KW-1185">Reference proteome</keyword>
<evidence type="ECO:0000313" key="4">
    <source>
        <dbReference type="Proteomes" id="UP000005237"/>
    </source>
</evidence>
<proteinExistence type="predicted"/>
<dbReference type="AlphaFoldDB" id="A0A8R1IID7"/>
<sequence>MSQPDFLIPFAVPCALFEPLHVFLIPTVILIVIQIVAILNSIAVSAGVKLMFEPKVRQALKKNLQESQTILQIRYLTRKVPKEVYEGADGMEMGVIRPVRRHTFYAPPPPTKKRERQRKITTKMTLSRRLT</sequence>
<reference evidence="3" key="2">
    <citation type="submission" date="2022-06" db="UniProtKB">
        <authorList>
            <consortium name="EnsemblMetazoa"/>
        </authorList>
    </citation>
    <scope>IDENTIFICATION</scope>
    <source>
        <strain evidence="3">DF5081</strain>
    </source>
</reference>
<feature type="compositionally biased region" description="Basic residues" evidence="1">
    <location>
        <begin position="111"/>
        <end position="121"/>
    </location>
</feature>
<dbReference type="EnsemblMetazoa" id="CJA36812b.1">
    <property type="protein sequence ID" value="CJA36812b.1"/>
    <property type="gene ID" value="WBGene00212659"/>
</dbReference>
<keyword evidence="2" id="KW-1133">Transmembrane helix</keyword>
<evidence type="ECO:0000256" key="1">
    <source>
        <dbReference type="SAM" id="MobiDB-lite"/>
    </source>
</evidence>
<evidence type="ECO:0000256" key="2">
    <source>
        <dbReference type="SAM" id="Phobius"/>
    </source>
</evidence>
<accession>A0A8R1IID7</accession>
<dbReference type="Proteomes" id="UP000005237">
    <property type="component" value="Unassembled WGS sequence"/>
</dbReference>
<organism evidence="3 4">
    <name type="scientific">Caenorhabditis japonica</name>
    <dbReference type="NCBI Taxonomy" id="281687"/>
    <lineage>
        <taxon>Eukaryota</taxon>
        <taxon>Metazoa</taxon>
        <taxon>Ecdysozoa</taxon>
        <taxon>Nematoda</taxon>
        <taxon>Chromadorea</taxon>
        <taxon>Rhabditida</taxon>
        <taxon>Rhabditina</taxon>
        <taxon>Rhabditomorpha</taxon>
        <taxon>Rhabditoidea</taxon>
        <taxon>Rhabditidae</taxon>
        <taxon>Peloderinae</taxon>
        <taxon>Caenorhabditis</taxon>
    </lineage>
</organism>
<feature type="region of interest" description="Disordered" evidence="1">
    <location>
        <begin position="106"/>
        <end position="131"/>
    </location>
</feature>
<name>A0A8R1IID7_CAEJA</name>
<feature type="transmembrane region" description="Helical" evidence="2">
    <location>
        <begin position="20"/>
        <end position="52"/>
    </location>
</feature>
<reference evidence="4" key="1">
    <citation type="submission" date="2010-08" db="EMBL/GenBank/DDBJ databases">
        <authorList>
            <consortium name="Caenorhabditis japonica Sequencing Consortium"/>
            <person name="Wilson R.K."/>
        </authorList>
    </citation>
    <scope>NUCLEOTIDE SEQUENCE [LARGE SCALE GENOMIC DNA]</scope>
    <source>
        <strain evidence="4">DF5081</strain>
    </source>
</reference>
<keyword evidence="2" id="KW-0472">Membrane</keyword>
<evidence type="ECO:0000313" key="3">
    <source>
        <dbReference type="EnsemblMetazoa" id="CJA36812b.1"/>
    </source>
</evidence>
<keyword evidence="2" id="KW-0812">Transmembrane</keyword>
<protein>
    <submittedName>
        <fullName evidence="3">Uncharacterized protein</fullName>
    </submittedName>
</protein>